<dbReference type="Pfam" id="PF12727">
    <property type="entry name" value="PBP_like"/>
    <property type="match status" value="1"/>
</dbReference>
<gene>
    <name evidence="3" type="ORF">SAMN05421508_101716</name>
</gene>
<evidence type="ECO:0000313" key="3">
    <source>
        <dbReference type="EMBL" id="SOD90915.1"/>
    </source>
</evidence>
<dbReference type="PANTHER" id="PTHR38431">
    <property type="entry name" value="BLL2305 PROTEIN"/>
    <property type="match status" value="1"/>
</dbReference>
<evidence type="ECO:0000313" key="4">
    <source>
        <dbReference type="Proteomes" id="UP000219621"/>
    </source>
</evidence>
<protein>
    <submittedName>
        <fullName evidence="3">DNA binding domain-containing protein, excisionase family</fullName>
    </submittedName>
</protein>
<evidence type="ECO:0000259" key="2">
    <source>
        <dbReference type="Pfam" id="PF12728"/>
    </source>
</evidence>
<name>A0A286G5Z3_9PROT</name>
<feature type="domain" description="PBP" evidence="1">
    <location>
        <begin position="90"/>
        <end position="273"/>
    </location>
</feature>
<accession>A0A286G5Z3</accession>
<dbReference type="SUPFAM" id="SSF53850">
    <property type="entry name" value="Periplasmic binding protein-like II"/>
    <property type="match status" value="1"/>
</dbReference>
<dbReference type="AlphaFoldDB" id="A0A286G5Z3"/>
<dbReference type="Pfam" id="PF12728">
    <property type="entry name" value="HTH_17"/>
    <property type="match status" value="1"/>
</dbReference>
<dbReference type="NCBIfam" id="TIGR01764">
    <property type="entry name" value="excise"/>
    <property type="match status" value="1"/>
</dbReference>
<dbReference type="InterPro" id="IPR041657">
    <property type="entry name" value="HTH_17"/>
</dbReference>
<dbReference type="InterPro" id="IPR024370">
    <property type="entry name" value="PBP_domain"/>
</dbReference>
<sequence length="302" mass="32618">MTAPPGPMPDLMTVREVADYLRLGERKVYDLVARREIPVVKVTGKLLFPRAHIDLWLTAHLQQPEGAPVPQPRPAVLSGSDDLLLEWAVRQSGCKLALLLDGSGVGLKRFAERGAVACGLHVIDEASERFNTPIVERTLAGVPYVLLHWARRETGIVLPQGNPQGIAGLPDLLRPNVLFADRPPGTGAHILVRHLLRKAGLDPQGLRPAEGAAVSETDVAAAILERRATAGFAVRAAANRFGLAFVPLAWEDFDLVLDRRAVFEPPVQALLGFTRTPAFAERARLFGGYDLADLGAVRSNGA</sequence>
<dbReference type="GO" id="GO:0003677">
    <property type="term" value="F:DNA binding"/>
    <property type="evidence" value="ECO:0007669"/>
    <property type="project" value="InterPro"/>
</dbReference>
<keyword evidence="4" id="KW-1185">Reference proteome</keyword>
<dbReference type="Proteomes" id="UP000219621">
    <property type="component" value="Unassembled WGS sequence"/>
</dbReference>
<reference evidence="3 4" key="1">
    <citation type="submission" date="2017-09" db="EMBL/GenBank/DDBJ databases">
        <authorList>
            <person name="Ehlers B."/>
            <person name="Leendertz F.H."/>
        </authorList>
    </citation>
    <scope>NUCLEOTIDE SEQUENCE [LARGE SCALE GENOMIC DNA]</scope>
    <source>
        <strain evidence="3 4">USBA 140</strain>
    </source>
</reference>
<dbReference type="PANTHER" id="PTHR38431:SF1">
    <property type="entry name" value="BLL2305 PROTEIN"/>
    <property type="match status" value="1"/>
</dbReference>
<dbReference type="EMBL" id="OCNJ01000001">
    <property type="protein sequence ID" value="SOD90915.1"/>
    <property type="molecule type" value="Genomic_DNA"/>
</dbReference>
<proteinExistence type="predicted"/>
<dbReference type="RefSeq" id="WP_217991976.1">
    <property type="nucleotide sequence ID" value="NZ_OCNJ01000001.1"/>
</dbReference>
<evidence type="ECO:0000259" key="1">
    <source>
        <dbReference type="Pfam" id="PF12727"/>
    </source>
</evidence>
<organism evidence="3 4">
    <name type="scientific">Caenispirillum bisanense</name>
    <dbReference type="NCBI Taxonomy" id="414052"/>
    <lineage>
        <taxon>Bacteria</taxon>
        <taxon>Pseudomonadati</taxon>
        <taxon>Pseudomonadota</taxon>
        <taxon>Alphaproteobacteria</taxon>
        <taxon>Rhodospirillales</taxon>
        <taxon>Novispirillaceae</taxon>
        <taxon>Caenispirillum</taxon>
    </lineage>
</organism>
<dbReference type="InterPro" id="IPR010093">
    <property type="entry name" value="SinI_DNA-bd"/>
</dbReference>
<feature type="domain" description="Helix-turn-helix" evidence="2">
    <location>
        <begin position="11"/>
        <end position="59"/>
    </location>
</feature>